<dbReference type="InterPro" id="IPR002223">
    <property type="entry name" value="Kunitz_BPTI"/>
</dbReference>
<comment type="subcellular location">
    <subcellularLocation>
        <location evidence="1">Secreted</location>
    </subcellularLocation>
</comment>
<dbReference type="InterPro" id="IPR050098">
    <property type="entry name" value="TFPI/VKTCI-like"/>
</dbReference>
<evidence type="ECO:0000256" key="3">
    <source>
        <dbReference type="ARBA" id="ARBA00023157"/>
    </source>
</evidence>
<keyword evidence="3" id="KW-1015">Disulfide bond</keyword>
<dbReference type="STRING" id="765911.Thivi_0502"/>
<dbReference type="HOGENOM" id="CLU_164133_1_3_6"/>
<accession>I3Y6E5</accession>
<keyword evidence="2" id="KW-0964">Secreted</keyword>
<proteinExistence type="predicted"/>
<evidence type="ECO:0000259" key="4">
    <source>
        <dbReference type="PROSITE" id="PS50279"/>
    </source>
</evidence>
<evidence type="ECO:0000256" key="1">
    <source>
        <dbReference type="ARBA" id="ARBA00004613"/>
    </source>
</evidence>
<dbReference type="KEGG" id="tvi:Thivi_0502"/>
<gene>
    <name evidence="5" type="ordered locus">Thivi_0502</name>
</gene>
<dbReference type="PROSITE" id="PS50279">
    <property type="entry name" value="BPTI_KUNITZ_2"/>
    <property type="match status" value="1"/>
</dbReference>
<keyword evidence="6" id="KW-1185">Reference proteome</keyword>
<evidence type="ECO:0000256" key="2">
    <source>
        <dbReference type="ARBA" id="ARBA00022525"/>
    </source>
</evidence>
<dbReference type="eggNOG" id="ENOG5033D86">
    <property type="taxonomic scope" value="Bacteria"/>
</dbReference>
<dbReference type="Gene3D" id="4.10.410.10">
    <property type="entry name" value="Pancreatic trypsin inhibitor Kunitz domain"/>
    <property type="match status" value="1"/>
</dbReference>
<dbReference type="GO" id="GO:0004867">
    <property type="term" value="F:serine-type endopeptidase inhibitor activity"/>
    <property type="evidence" value="ECO:0007669"/>
    <property type="project" value="InterPro"/>
</dbReference>
<dbReference type="PANTHER" id="PTHR10083">
    <property type="entry name" value="KUNITZ-TYPE PROTEASE INHIBITOR-RELATED"/>
    <property type="match status" value="1"/>
</dbReference>
<dbReference type="RefSeq" id="WP_014777061.1">
    <property type="nucleotide sequence ID" value="NC_018012.1"/>
</dbReference>
<reference evidence="5 6" key="1">
    <citation type="submission" date="2012-06" db="EMBL/GenBank/DDBJ databases">
        <title>Complete sequence of Thiocystis violascens DSM 198.</title>
        <authorList>
            <consortium name="US DOE Joint Genome Institute"/>
            <person name="Lucas S."/>
            <person name="Han J."/>
            <person name="Lapidus A."/>
            <person name="Cheng J.-F."/>
            <person name="Goodwin L."/>
            <person name="Pitluck S."/>
            <person name="Peters L."/>
            <person name="Ovchinnikova G."/>
            <person name="Teshima H."/>
            <person name="Detter J.C."/>
            <person name="Han C."/>
            <person name="Tapia R."/>
            <person name="Land M."/>
            <person name="Hauser L."/>
            <person name="Kyrpides N."/>
            <person name="Ivanova N."/>
            <person name="Pagani I."/>
            <person name="Vogl K."/>
            <person name="Liu Z."/>
            <person name="Frigaard N.-U."/>
            <person name="Bryant D."/>
            <person name="Woyke T."/>
        </authorList>
    </citation>
    <scope>NUCLEOTIDE SEQUENCE [LARGE SCALE GENOMIC DNA]</scope>
    <source>
        <strain evidence="6">ATCC 17096 / DSM 198 / 6111</strain>
    </source>
</reference>
<dbReference type="EMBL" id="CP003154">
    <property type="protein sequence ID" value="AFL72563.1"/>
    <property type="molecule type" value="Genomic_DNA"/>
</dbReference>
<organism evidence="5 6">
    <name type="scientific">Thiocystis violascens (strain ATCC 17096 / DSM 198 / 6111)</name>
    <name type="common">Chromatium violascens</name>
    <dbReference type="NCBI Taxonomy" id="765911"/>
    <lineage>
        <taxon>Bacteria</taxon>
        <taxon>Pseudomonadati</taxon>
        <taxon>Pseudomonadota</taxon>
        <taxon>Gammaproteobacteria</taxon>
        <taxon>Chromatiales</taxon>
        <taxon>Chromatiaceae</taxon>
        <taxon>Thiocystis</taxon>
    </lineage>
</organism>
<dbReference type="PANTHER" id="PTHR10083:SF217">
    <property type="entry name" value="BOOPHILIN-H2"/>
    <property type="match status" value="1"/>
</dbReference>
<dbReference type="AlphaFoldDB" id="I3Y6E5"/>
<dbReference type="SMART" id="SM00131">
    <property type="entry name" value="KU"/>
    <property type="match status" value="1"/>
</dbReference>
<dbReference type="Proteomes" id="UP000006062">
    <property type="component" value="Chromosome"/>
</dbReference>
<dbReference type="SUPFAM" id="SSF57362">
    <property type="entry name" value="BPTI-like"/>
    <property type="match status" value="1"/>
</dbReference>
<dbReference type="CDD" id="cd00109">
    <property type="entry name" value="Kunitz-type"/>
    <property type="match status" value="1"/>
</dbReference>
<sequence>MEGKTEVTMQGREREITMRILTIFAVFAIASTLSGCGSDHVLSNRDELPVECLAKPDPGSCHAAQTKFYYDYREDRCKPFVYGGCKGRVPFQTMKDCSQYCVSGH</sequence>
<dbReference type="GO" id="GO:0005615">
    <property type="term" value="C:extracellular space"/>
    <property type="evidence" value="ECO:0007669"/>
    <property type="project" value="TreeGrafter"/>
</dbReference>
<feature type="domain" description="BPTI/Kunitz inhibitor" evidence="4">
    <location>
        <begin position="52"/>
        <end position="101"/>
    </location>
</feature>
<dbReference type="Pfam" id="PF00014">
    <property type="entry name" value="Kunitz_BPTI"/>
    <property type="match status" value="1"/>
</dbReference>
<dbReference type="InterPro" id="IPR036880">
    <property type="entry name" value="Kunitz_BPTI_sf"/>
</dbReference>
<protein>
    <submittedName>
        <fullName evidence="5">Kunitz/bovine pancreatic trypsin inhibitor-like protein</fullName>
    </submittedName>
</protein>
<evidence type="ECO:0000313" key="5">
    <source>
        <dbReference type="EMBL" id="AFL72563.1"/>
    </source>
</evidence>
<name>I3Y6E5_THIV6</name>
<evidence type="ECO:0000313" key="6">
    <source>
        <dbReference type="Proteomes" id="UP000006062"/>
    </source>
</evidence>